<reference evidence="1" key="1">
    <citation type="journal article" date="2020" name="G3 (Bethesda)">
        <title>High-Quality Assemblies for Three Invasive Social Wasps from the &lt;i&gt;Vespula&lt;/i&gt; Genus.</title>
        <authorList>
            <person name="Harrop T.W.R."/>
            <person name="Guhlin J."/>
            <person name="McLaughlin G.M."/>
            <person name="Permina E."/>
            <person name="Stockwell P."/>
            <person name="Gilligan J."/>
            <person name="Le Lec M.F."/>
            <person name="Gruber M.A.M."/>
            <person name="Quinn O."/>
            <person name="Lovegrove M."/>
            <person name="Duncan E.J."/>
            <person name="Remnant E.J."/>
            <person name="Van Eeckhoven J."/>
            <person name="Graham B."/>
            <person name="Knapp R.A."/>
            <person name="Langford K.W."/>
            <person name="Kronenberg Z."/>
            <person name="Press M.O."/>
            <person name="Eacker S.M."/>
            <person name="Wilson-Rankin E.E."/>
            <person name="Purcell J."/>
            <person name="Lester P.J."/>
            <person name="Dearden P.K."/>
        </authorList>
    </citation>
    <scope>NUCLEOTIDE SEQUENCE</scope>
    <source>
        <strain evidence="1">Linc-1</strain>
    </source>
</reference>
<organism evidence="1 2">
    <name type="scientific">Vespula germanica</name>
    <name type="common">German yellow jacket</name>
    <name type="synonym">Paravespula germanica</name>
    <dbReference type="NCBI Taxonomy" id="30212"/>
    <lineage>
        <taxon>Eukaryota</taxon>
        <taxon>Metazoa</taxon>
        <taxon>Ecdysozoa</taxon>
        <taxon>Arthropoda</taxon>
        <taxon>Hexapoda</taxon>
        <taxon>Insecta</taxon>
        <taxon>Pterygota</taxon>
        <taxon>Neoptera</taxon>
        <taxon>Endopterygota</taxon>
        <taxon>Hymenoptera</taxon>
        <taxon>Apocrita</taxon>
        <taxon>Aculeata</taxon>
        <taxon>Vespoidea</taxon>
        <taxon>Vespidae</taxon>
        <taxon>Vespinae</taxon>
        <taxon>Vespula</taxon>
    </lineage>
</organism>
<dbReference type="AlphaFoldDB" id="A0A834JR22"/>
<proteinExistence type="predicted"/>
<evidence type="ECO:0000313" key="2">
    <source>
        <dbReference type="Proteomes" id="UP000617340"/>
    </source>
</evidence>
<protein>
    <submittedName>
        <fullName evidence="1">Uncharacterized protein</fullName>
    </submittedName>
</protein>
<gene>
    <name evidence="1" type="ORF">HZH68_011325</name>
</gene>
<comment type="caution">
    <text evidence="1">The sequence shown here is derived from an EMBL/GenBank/DDBJ whole genome shotgun (WGS) entry which is preliminary data.</text>
</comment>
<dbReference type="Proteomes" id="UP000617340">
    <property type="component" value="Unassembled WGS sequence"/>
</dbReference>
<keyword evidence="2" id="KW-1185">Reference proteome</keyword>
<dbReference type="EMBL" id="JACSDZ010000011">
    <property type="protein sequence ID" value="KAF7391782.1"/>
    <property type="molecule type" value="Genomic_DNA"/>
</dbReference>
<sequence length="129" mass="14925">MAIGKENHISMNYVRMSRTSCVSIFIRSHELCFTALALGTNYGRYVPRLPMYKSTFASGMSSVFYKDNEQNFGNCYLYVSDVNAEQVLCSIMDYNVLSNLDMRLFRESHCNDIFHNRCFSFYIQQGKGT</sequence>
<name>A0A834JR22_VESGE</name>
<evidence type="ECO:0000313" key="1">
    <source>
        <dbReference type="EMBL" id="KAF7391782.1"/>
    </source>
</evidence>
<accession>A0A834JR22</accession>